<dbReference type="GO" id="GO:0033615">
    <property type="term" value="P:mitochondrial proton-transporting ATP synthase complex assembly"/>
    <property type="evidence" value="ECO:0007669"/>
    <property type="project" value="TreeGrafter"/>
</dbReference>
<evidence type="ECO:0000313" key="1">
    <source>
        <dbReference type="EMBL" id="KAG0556504.1"/>
    </source>
</evidence>
<proteinExistence type="predicted"/>
<evidence type="ECO:0008006" key="3">
    <source>
        <dbReference type="Google" id="ProtNLM"/>
    </source>
</evidence>
<dbReference type="GO" id="GO:0005743">
    <property type="term" value="C:mitochondrial inner membrane"/>
    <property type="evidence" value="ECO:0007669"/>
    <property type="project" value="TreeGrafter"/>
</dbReference>
<dbReference type="PANTHER" id="PTHR28106:SF1">
    <property type="entry name" value="MITOCHONDRIAL ATPASE COMPLEX SUBUNIT ATP10"/>
    <property type="match status" value="1"/>
</dbReference>
<sequence length="280" mass="30785">MRGSFMRQWARRGGDFLGYGRGAIASSQVWGVLHPEVCRGFVSSRGSDVGEFEKVPNVFARRLNIFTVFNKEARAKEKARLQDELNRGYFDDFREMKKTGGKIALASTSLTPVAGSPRFPSLDVHIPKGAALTLPLEDCSAALVCVAFRASAQPMVVSWSAPFAQKFAGSTSVKVFEVSVIESSLLSIWPIKPLLLRTVRGAQGTNDANELERTVVYAFGDTYDFRKVLGVPNLLSGYAFLLDRKGRVRWRASGMASSEELDSMALCTSRLLQEESSKAN</sequence>
<gene>
    <name evidence="1" type="ORF">KC19_11G058900</name>
</gene>
<name>A0A8T0GDT6_CERPU</name>
<reference evidence="1 2" key="1">
    <citation type="submission" date="2020-06" db="EMBL/GenBank/DDBJ databases">
        <title>WGS assembly of Ceratodon purpureus strain R40.</title>
        <authorList>
            <person name="Carey S.B."/>
            <person name="Jenkins J."/>
            <person name="Shu S."/>
            <person name="Lovell J.T."/>
            <person name="Sreedasyam A."/>
            <person name="Maumus F."/>
            <person name="Tiley G.P."/>
            <person name="Fernandez-Pozo N."/>
            <person name="Barry K."/>
            <person name="Chen C."/>
            <person name="Wang M."/>
            <person name="Lipzen A."/>
            <person name="Daum C."/>
            <person name="Saski C.A."/>
            <person name="Payton A.C."/>
            <person name="Mcbreen J.C."/>
            <person name="Conrad R.E."/>
            <person name="Kollar L.M."/>
            <person name="Olsson S."/>
            <person name="Huttunen S."/>
            <person name="Landis J.B."/>
            <person name="Wickett N.J."/>
            <person name="Johnson M.G."/>
            <person name="Rensing S.A."/>
            <person name="Grimwood J."/>
            <person name="Schmutz J."/>
            <person name="Mcdaniel S.F."/>
        </authorList>
    </citation>
    <scope>NUCLEOTIDE SEQUENCE [LARGE SCALE GENOMIC DNA]</scope>
    <source>
        <strain evidence="1 2">R40</strain>
    </source>
</reference>
<dbReference type="Pfam" id="PF05176">
    <property type="entry name" value="ATP-synt_10"/>
    <property type="match status" value="1"/>
</dbReference>
<keyword evidence="2" id="KW-1185">Reference proteome</keyword>
<protein>
    <recommendedName>
        <fullName evidence="3">ATP10 protein</fullName>
    </recommendedName>
</protein>
<evidence type="ECO:0000313" key="2">
    <source>
        <dbReference type="Proteomes" id="UP000822688"/>
    </source>
</evidence>
<dbReference type="EMBL" id="CM026432">
    <property type="protein sequence ID" value="KAG0556504.1"/>
    <property type="molecule type" value="Genomic_DNA"/>
</dbReference>
<comment type="caution">
    <text evidence="1">The sequence shown here is derived from an EMBL/GenBank/DDBJ whole genome shotgun (WGS) entry which is preliminary data.</text>
</comment>
<dbReference type="InterPro" id="IPR007849">
    <property type="entry name" value="ATP10"/>
</dbReference>
<dbReference type="PANTHER" id="PTHR28106">
    <property type="entry name" value="MITOCHONDRIAL ATPASE COMPLEX SUBUNIT ATP10"/>
    <property type="match status" value="1"/>
</dbReference>
<organism evidence="1 2">
    <name type="scientific">Ceratodon purpureus</name>
    <name type="common">Fire moss</name>
    <name type="synonym">Dicranum purpureum</name>
    <dbReference type="NCBI Taxonomy" id="3225"/>
    <lineage>
        <taxon>Eukaryota</taxon>
        <taxon>Viridiplantae</taxon>
        <taxon>Streptophyta</taxon>
        <taxon>Embryophyta</taxon>
        <taxon>Bryophyta</taxon>
        <taxon>Bryophytina</taxon>
        <taxon>Bryopsida</taxon>
        <taxon>Dicranidae</taxon>
        <taxon>Pseudoditrichales</taxon>
        <taxon>Ditrichaceae</taxon>
        <taxon>Ceratodon</taxon>
    </lineage>
</organism>
<dbReference type="AlphaFoldDB" id="A0A8T0GDT6"/>
<accession>A0A8T0GDT6</accession>
<dbReference type="Proteomes" id="UP000822688">
    <property type="component" value="Chromosome 11"/>
</dbReference>